<name>F8JUG5_STREN</name>
<accession>F8JUG5</accession>
<sequence length="522" mass="52584">MTGGALRWSDGARRARRPAAVAVAIALAGVLPGTGSAAGGTEPALTVAYSCATPTATADAEVTLAQSYPATGTAGHAIQPGPLTARVTLGHATAAWLPAGTVQVTATATLTAHVTQGPARADATWPGLAAPPVTVPADGDLTLAATGAVTPVTVDGTGEVAFDAGTLTLALRTQRADATATTPASVTAACTPKPGQDTRLGTVPVPPATGPSAPPTAGPSGTPATPAPSGTPAPGTAHRRHAIEVARPADDGDGLCPPAPTDPPDPARLPKPPTGAIVLPAPGAPPLPVTAGCAYVAGYANVRKLDGAALINDPHRHPALARVSMGVRRVLRLHAPPGEQPYIEYDSVAALKLPPADTTFLTYGFMPTTATMELVPDGPMTIVQTGYPFFKQPTLTTIGGYQTIRLRDVRVNGTPLDVGPDCRTVRPVDVVLHGRQDAYLPGGGDGKPDYTIQTGGPLAAKDLVIPAFTGCGAHGENLDALFTAAISGSGNSLNFVQGPLCVPTDDPSQRACPAPLPQLPHH</sequence>
<dbReference type="KEGG" id="scy:SCATT_32160"/>
<evidence type="ECO:0000313" key="4">
    <source>
        <dbReference type="Proteomes" id="UP000007842"/>
    </source>
</evidence>
<feature type="domain" description="DUF6801" evidence="2">
    <location>
        <begin position="49"/>
        <end position="201"/>
    </location>
</feature>
<dbReference type="Pfam" id="PF20611">
    <property type="entry name" value="DUF6801"/>
    <property type="match status" value="1"/>
</dbReference>
<feature type="compositionally biased region" description="Pro residues" evidence="1">
    <location>
        <begin position="204"/>
        <end position="217"/>
    </location>
</feature>
<dbReference type="STRING" id="1003195.SCATT_32160"/>
<accession>G8WZY6</accession>
<protein>
    <submittedName>
        <fullName evidence="3">Secreted protein</fullName>
    </submittedName>
</protein>
<dbReference type="HOGENOM" id="CLU_043036_0_0_11"/>
<dbReference type="InterPro" id="IPR046542">
    <property type="entry name" value="DUF6801"/>
</dbReference>
<dbReference type="Proteomes" id="UP000007842">
    <property type="component" value="Chromosome"/>
</dbReference>
<reference evidence="4" key="1">
    <citation type="submission" date="2011-12" db="EMBL/GenBank/DDBJ databases">
        <title>Complete genome sequence of Streptomyces cattleya strain DSM 46488.</title>
        <authorList>
            <person name="Ou H.-Y."/>
            <person name="Li P."/>
            <person name="Zhao C."/>
            <person name="O'Hagan D."/>
            <person name="Deng Z."/>
        </authorList>
    </citation>
    <scope>NUCLEOTIDE SEQUENCE [LARGE SCALE GENOMIC DNA]</scope>
    <source>
        <strain evidence="4">ATCC 35852 / DSM 46488 / JCM 4925 / NBRC 14057 / NRRL 8057</strain>
    </source>
</reference>
<dbReference type="KEGG" id="sct:SCAT_3220"/>
<evidence type="ECO:0000256" key="1">
    <source>
        <dbReference type="SAM" id="MobiDB-lite"/>
    </source>
</evidence>
<dbReference type="AlphaFoldDB" id="F8JUG5"/>
<dbReference type="eggNOG" id="ENOG5034CBK">
    <property type="taxonomic scope" value="Bacteria"/>
</dbReference>
<evidence type="ECO:0000313" key="3">
    <source>
        <dbReference type="EMBL" id="AEW95587.1"/>
    </source>
</evidence>
<feature type="region of interest" description="Disordered" evidence="1">
    <location>
        <begin position="177"/>
        <end position="272"/>
    </location>
</feature>
<dbReference type="PATRIC" id="fig|1003195.11.peg.4701"/>
<feature type="compositionally biased region" description="Pro residues" evidence="1">
    <location>
        <begin position="257"/>
        <end position="272"/>
    </location>
</feature>
<dbReference type="EMBL" id="CP003219">
    <property type="protein sequence ID" value="AEW95587.1"/>
    <property type="molecule type" value="Genomic_DNA"/>
</dbReference>
<keyword evidence="4" id="KW-1185">Reference proteome</keyword>
<gene>
    <name evidence="3" type="ordered locus">SCATT_32160</name>
</gene>
<dbReference type="OrthoDB" id="3821392at2"/>
<proteinExistence type="predicted"/>
<dbReference type="RefSeq" id="WP_014143952.1">
    <property type="nucleotide sequence ID" value="NC_016111.1"/>
</dbReference>
<feature type="compositionally biased region" description="Low complexity" evidence="1">
    <location>
        <begin position="177"/>
        <end position="191"/>
    </location>
</feature>
<organism evidence="3 4">
    <name type="scientific">Streptantibioticus cattleyicolor (strain ATCC 35852 / DSM 46488 / JCM 4925 / NBRC 14057 / NRRL 8057)</name>
    <name type="common">Streptomyces cattleya</name>
    <dbReference type="NCBI Taxonomy" id="1003195"/>
    <lineage>
        <taxon>Bacteria</taxon>
        <taxon>Bacillati</taxon>
        <taxon>Actinomycetota</taxon>
        <taxon>Actinomycetes</taxon>
        <taxon>Kitasatosporales</taxon>
        <taxon>Streptomycetaceae</taxon>
        <taxon>Streptantibioticus</taxon>
    </lineage>
</organism>
<evidence type="ECO:0000259" key="2">
    <source>
        <dbReference type="Pfam" id="PF20611"/>
    </source>
</evidence>